<feature type="region of interest" description="Disordered" evidence="1">
    <location>
        <begin position="26"/>
        <end position="271"/>
    </location>
</feature>
<proteinExistence type="predicted"/>
<dbReference type="PANTHER" id="PTHR46689:SF1">
    <property type="entry name" value="PHOD-LIKE PHOSPHATASE DOMAIN-CONTAINING PROTEIN"/>
    <property type="match status" value="1"/>
</dbReference>
<feature type="region of interest" description="Disordered" evidence="1">
    <location>
        <begin position="678"/>
        <end position="703"/>
    </location>
</feature>
<name>A0ABR3Z5D2_9PEZI</name>
<organism evidence="3 4">
    <name type="scientific">Ceratocystis pirilliformis</name>
    <dbReference type="NCBI Taxonomy" id="259994"/>
    <lineage>
        <taxon>Eukaryota</taxon>
        <taxon>Fungi</taxon>
        <taxon>Dikarya</taxon>
        <taxon>Ascomycota</taxon>
        <taxon>Pezizomycotina</taxon>
        <taxon>Sordariomycetes</taxon>
        <taxon>Hypocreomycetidae</taxon>
        <taxon>Microascales</taxon>
        <taxon>Ceratocystidaceae</taxon>
        <taxon>Ceratocystis</taxon>
    </lineage>
</organism>
<feature type="region of interest" description="Disordered" evidence="1">
    <location>
        <begin position="730"/>
        <end position="775"/>
    </location>
</feature>
<feature type="compositionally biased region" description="Basic and acidic residues" evidence="1">
    <location>
        <begin position="990"/>
        <end position="1003"/>
    </location>
</feature>
<feature type="compositionally biased region" description="Polar residues" evidence="1">
    <location>
        <begin position="509"/>
        <end position="523"/>
    </location>
</feature>
<feature type="compositionally biased region" description="Polar residues" evidence="1">
    <location>
        <begin position="37"/>
        <end position="46"/>
    </location>
</feature>
<feature type="region of interest" description="Disordered" evidence="1">
    <location>
        <begin position="851"/>
        <end position="882"/>
    </location>
</feature>
<feature type="domain" description="PhoD-like phosphatase" evidence="2">
    <location>
        <begin position="1224"/>
        <end position="1478"/>
    </location>
</feature>
<dbReference type="Pfam" id="PF19050">
    <property type="entry name" value="PhoD_2"/>
    <property type="match status" value="2"/>
</dbReference>
<feature type="compositionally biased region" description="Polar residues" evidence="1">
    <location>
        <begin position="633"/>
        <end position="643"/>
    </location>
</feature>
<feature type="compositionally biased region" description="Basic and acidic residues" evidence="1">
    <location>
        <begin position="766"/>
        <end position="775"/>
    </location>
</feature>
<dbReference type="PANTHER" id="PTHR46689">
    <property type="entry name" value="MEMBRANE PROTEIN, PUTATIVE-RELATED"/>
    <property type="match status" value="1"/>
</dbReference>
<feature type="compositionally biased region" description="Polar residues" evidence="1">
    <location>
        <begin position="2228"/>
        <end position="2237"/>
    </location>
</feature>
<feature type="compositionally biased region" description="Basic and acidic residues" evidence="1">
    <location>
        <begin position="2095"/>
        <end position="2109"/>
    </location>
</feature>
<feature type="region of interest" description="Disordered" evidence="1">
    <location>
        <begin position="2032"/>
        <end position="2052"/>
    </location>
</feature>
<comment type="caution">
    <text evidence="3">The sequence shown here is derived from an EMBL/GenBank/DDBJ whole genome shotgun (WGS) entry which is preliminary data.</text>
</comment>
<dbReference type="EMBL" id="JAWDJO010000068">
    <property type="protein sequence ID" value="KAL1895773.1"/>
    <property type="molecule type" value="Genomic_DNA"/>
</dbReference>
<feature type="region of interest" description="Disordered" evidence="1">
    <location>
        <begin position="440"/>
        <end position="663"/>
    </location>
</feature>
<feature type="compositionally biased region" description="Basic and acidic residues" evidence="1">
    <location>
        <begin position="1954"/>
        <end position="1968"/>
    </location>
</feature>
<feature type="compositionally biased region" description="Low complexity" evidence="1">
    <location>
        <begin position="966"/>
        <end position="977"/>
    </location>
</feature>
<evidence type="ECO:0000313" key="3">
    <source>
        <dbReference type="EMBL" id="KAL1895773.1"/>
    </source>
</evidence>
<feature type="compositionally biased region" description="Basic and acidic residues" evidence="1">
    <location>
        <begin position="871"/>
        <end position="882"/>
    </location>
</feature>
<dbReference type="InterPro" id="IPR018946">
    <property type="entry name" value="PhoD-like_MPP"/>
</dbReference>
<feature type="region of interest" description="Disordered" evidence="1">
    <location>
        <begin position="957"/>
        <end position="1003"/>
    </location>
</feature>
<feature type="compositionally biased region" description="Low complexity" evidence="1">
    <location>
        <begin position="127"/>
        <end position="141"/>
    </location>
</feature>
<feature type="region of interest" description="Disordered" evidence="1">
    <location>
        <begin position="1681"/>
        <end position="1791"/>
    </location>
</feature>
<keyword evidence="4" id="KW-1185">Reference proteome</keyword>
<feature type="region of interest" description="Disordered" evidence="1">
    <location>
        <begin position="2092"/>
        <end position="2146"/>
    </location>
</feature>
<feature type="region of interest" description="Disordered" evidence="1">
    <location>
        <begin position="2179"/>
        <end position="2237"/>
    </location>
</feature>
<feature type="compositionally biased region" description="Polar residues" evidence="1">
    <location>
        <begin position="1932"/>
        <end position="1949"/>
    </location>
</feature>
<sequence length="2237" mass="249086">MSSTAPYWGEDELTVDQTHTATASVSVVSASEAVRVKQQSEMTNDSFYVYDDDIQQQPSSSRRRSLQKHPSAKSKSHKHHSALSQATETETDLSNVSRQSPTSTTFQQPLTPRPPSVSMQPYVEPNAQFQATQASAAKATTLDSRPKTPLDTVAVEDAEAEERRRKRRGQRARQSQSQSAGDLSPLIPTSSSFNYAPPTSPTPITTTRTRTRDRVRDHGQESLAYTSPLQPLASAAAPASRNLQATPPLRSPPRPTRSPAPSSMPASPIPESVKSICSALPYSDIQSSMLPPSEVYSALPAEDLYSYHSQVNTPVLASPAEIRGQRTPVAPSPRPTLSVREPSMAQSSPRSVRSAREMPVTQSSRSIRSASAQEQGNILLQPSPQPIRSIRESPTSNLSPQPAHYIHETPVPQSPRSVKSVHDIQSGSARHVVINSPVVSPDTRRRSSVAIPRSRRKFADSHSPLQRLELTLDSMTKEEKRARVEAAERRARERSNLEVDKIHLGQQPPVDSQSPALSGSHAASRSPKIPNGSFRTANTTRHSSSPISTTPQGTPRKTFDLTSLHSTTASSANTTPAQVQPTHRSPLGQSSSDPHWSSLPPPKKPNTAESSGSHKRRPSVHGDMILPEGVRRISNSGGPQRSLSFRERRMSNSDDFDLNPGVVGSSYRRPTRIISPEPIDISVPETPAQQPAGWKSQQPAVGPSKPVKFEATVGASSISKEGIVPTAERPFMPDPILMDPHAPPPPPKRSSSFSFSSIGRRNSKKLQKDPPDDPFYRLRIESEKHQLHRAATIAATVAVKDQGADLAQNLGTDHVQQRSNVPVVRPSTASHNTQRPDSELAIEDIVKSMVDESYASDSSQEEAPRHLLRKRQQEQERNEHQHKVSNMMYHLAQDLKPGEGLYEPPSFLDEWRKGTVGTLSGSLLDLSQSHEQEIQHNQQQQTQIYPRGKLEHNDSAWWEAQPGNGTSTKSTTTTSTDTSRRRGSLSSRPRRAEAFDGEYDDRKDAPTKFRPQLYLKCGPLLRYTGIRRERHPGRFRVASAINNICDREFWRGTVMIVTKDDESHYEIAPTLRFFVQPIELYKPLDPNTKGPYDCVDPIASHPKVGRRGETLYVRPVDQIDSAMDLSRDETENGLYETSRTLRDGAAGITEIPGSFHARRKQVDIDGEALGKYKEVRGCRLHAERGLTFWRFNIEVELKEKSQRIAYRINRGPATGFWVPAKGQSMNIMFYSCNGFSATAHPDDYCGPDPMWRDVMNVHQSKPFHVMIGGGDQIYCDAVSQECGLLKNWLSIKNSIHKHKAPFTREMQDELEVFYLERYCTWYSQGLFALSNSQIPMVNMLDDHDIMDGYGSYPHHSMNSPVFKGLGAVAFKYYMLFQHQSITDETEESEPSWILGMKKGPYINEFSRSVLVDLGADVALLAVDGRTERTEFDVVSEDTWERIMDRCYKDVKSGEIKHLLVLLGVPIAYPRLVWLENLLTSRLMDPVKALGRTRGFASILNKIDGGVEVLDDLNDHWTAKNHKAERREIIEQLQDISMIKSVRVTILSGDVHLGGIGQFYSNPKFTVAKHKDFRYMPNVISSAIANAPPPHFLADVLNKRNKVHHFDKETDESMVPIFTNDVDGSPRNNKHLLPRRNWCSISPWTPDSTSIATPSLSNAETEETSAMPLQRRGSLLRRLSNAIPHRRKSISTADGEASVSRPPVTTVGWSGGLFRSLSQRSNRGREVERDAHEAHVSVTDSTSNIDLAEKPKRSLSVSRMFGFGKRKQKKNERDNDADSREVFSDDEYDDGYESSITEHLSAPVPRSADAGHSHGVTEDQIQALSPVQYANAHTQTGSSVLASRKDLISTLPSTATCSYSQSSLPMATMALDAQSKSFQQSSLLQSESSLDGIRGTPATNSRKNARTSSPLIQTYHNRRDDLSRHADRGSLMHGQQSDVYTTTNTASSLNDYDGDDRRPPSSRNRDHINETSTGNNRLRGGAASQLSEAEYSIGDETQFSVHPVHTQTMPATVAPDVTSAPGHGEVLANQSMKRSPTTFLTSKQRKQAPEPEVDLQGALEICLHMEIDPRNPNGQTVPYHLLVPRLFFSEEDERALEEHENAQEEEEQRRQNQLQYTQPQPSGNSGLADGLEDDSGDLQSRLPLAQRNARPSAFKRLISFRRKNKVQALKEEEERQRQLQLELDEYPDGSSLRSASDDDDYDEDDTVLGLEGHRRPAYDEEPYPEESQRYTLGTSGQR</sequence>
<feature type="region of interest" description="Disordered" evidence="1">
    <location>
        <begin position="1881"/>
        <end position="1916"/>
    </location>
</feature>
<feature type="compositionally biased region" description="Polar residues" evidence="1">
    <location>
        <begin position="1649"/>
        <end position="1658"/>
    </location>
</feature>
<feature type="compositionally biased region" description="Acidic residues" evidence="1">
    <location>
        <begin position="2196"/>
        <end position="2205"/>
    </location>
</feature>
<protein>
    <recommendedName>
        <fullName evidence="2">PhoD-like phosphatase domain-containing protein</fullName>
    </recommendedName>
</protein>
<gene>
    <name evidence="3" type="ORF">Cpir12675_003106</name>
</gene>
<feature type="compositionally biased region" description="Basic and acidic residues" evidence="1">
    <location>
        <begin position="475"/>
        <end position="503"/>
    </location>
</feature>
<feature type="region of interest" description="Disordered" evidence="1">
    <location>
        <begin position="810"/>
        <end position="838"/>
    </location>
</feature>
<dbReference type="Gene3D" id="3.60.21.70">
    <property type="entry name" value="PhoD-like phosphatase"/>
    <property type="match status" value="1"/>
</dbReference>
<feature type="compositionally biased region" description="Polar residues" evidence="1">
    <location>
        <begin position="576"/>
        <end position="595"/>
    </location>
</feature>
<reference evidence="3 4" key="1">
    <citation type="journal article" date="2024" name="IMA Fungus">
        <title>IMA Genome - F19 : A genome assembly and annotation guide to empower mycologists, including annotated draft genome sequences of Ceratocystis pirilliformis, Diaporthe australafricana, Fusarium ophioides, Paecilomyces lecythidis, and Sporothrix stenoceras.</title>
        <authorList>
            <person name="Aylward J."/>
            <person name="Wilson A.M."/>
            <person name="Visagie C.M."/>
            <person name="Spraker J."/>
            <person name="Barnes I."/>
            <person name="Buitendag C."/>
            <person name="Ceriani C."/>
            <person name="Del Mar Angel L."/>
            <person name="du Plessis D."/>
            <person name="Fuchs T."/>
            <person name="Gasser K."/>
            <person name="Kramer D."/>
            <person name="Li W."/>
            <person name="Munsamy K."/>
            <person name="Piso A."/>
            <person name="Price J.L."/>
            <person name="Sonnekus B."/>
            <person name="Thomas C."/>
            <person name="van der Nest A."/>
            <person name="van Dijk A."/>
            <person name="van Heerden A."/>
            <person name="van Vuuren N."/>
            <person name="Yilmaz N."/>
            <person name="Duong T.A."/>
            <person name="van der Merwe N.A."/>
            <person name="Wingfield M.J."/>
            <person name="Wingfield B.D."/>
        </authorList>
    </citation>
    <scope>NUCLEOTIDE SEQUENCE [LARGE SCALE GENOMIC DNA]</scope>
    <source>
        <strain evidence="3 4">CMW 12675</strain>
    </source>
</reference>
<feature type="compositionally biased region" description="Polar residues" evidence="1">
    <location>
        <begin position="2032"/>
        <end position="2041"/>
    </location>
</feature>
<feature type="region of interest" description="Disordered" evidence="1">
    <location>
        <begin position="1797"/>
        <end position="1816"/>
    </location>
</feature>
<dbReference type="InterPro" id="IPR038607">
    <property type="entry name" value="PhoD-like_sf"/>
</dbReference>
<feature type="compositionally biased region" description="Low complexity" evidence="1">
    <location>
        <begin position="362"/>
        <end position="373"/>
    </location>
</feature>
<feature type="compositionally biased region" description="Low complexity" evidence="1">
    <location>
        <begin position="561"/>
        <end position="575"/>
    </location>
</feature>
<feature type="region of interest" description="Disordered" evidence="1">
    <location>
        <begin position="325"/>
        <end position="418"/>
    </location>
</feature>
<feature type="compositionally biased region" description="Basic residues" evidence="1">
    <location>
        <begin position="61"/>
        <end position="81"/>
    </location>
</feature>
<feature type="region of interest" description="Disordered" evidence="1">
    <location>
        <begin position="1649"/>
        <end position="1668"/>
    </location>
</feature>
<evidence type="ECO:0000256" key="1">
    <source>
        <dbReference type="SAM" id="MobiDB-lite"/>
    </source>
</evidence>
<dbReference type="CDD" id="cd07389">
    <property type="entry name" value="MPP_PhoD"/>
    <property type="match status" value="1"/>
</dbReference>
<evidence type="ECO:0000313" key="4">
    <source>
        <dbReference type="Proteomes" id="UP001583280"/>
    </source>
</evidence>
<feature type="compositionally biased region" description="Basic and acidic residues" evidence="1">
    <location>
        <begin position="1770"/>
        <end position="1782"/>
    </location>
</feature>
<dbReference type="InterPro" id="IPR043904">
    <property type="entry name" value="PhoD_2-like"/>
</dbReference>
<feature type="region of interest" description="Disordered" evidence="1">
    <location>
        <begin position="1928"/>
        <end position="1984"/>
    </location>
</feature>
<feature type="compositionally biased region" description="Low complexity" evidence="1">
    <location>
        <begin position="259"/>
        <end position="271"/>
    </location>
</feature>
<feature type="compositionally biased region" description="Polar residues" evidence="1">
    <location>
        <begin position="533"/>
        <end position="555"/>
    </location>
</feature>
<feature type="compositionally biased region" description="Basic and acidic residues" evidence="1">
    <location>
        <begin position="1722"/>
        <end position="1734"/>
    </location>
</feature>
<feature type="compositionally biased region" description="Polar residues" evidence="1">
    <location>
        <begin position="83"/>
        <end position="110"/>
    </location>
</feature>
<feature type="domain" description="PhoD-like phosphatase" evidence="2">
    <location>
        <begin position="1486"/>
        <end position="1655"/>
    </location>
</feature>
<feature type="compositionally biased region" description="Low complexity" evidence="1">
    <location>
        <begin position="227"/>
        <end position="248"/>
    </location>
</feature>
<feature type="compositionally biased region" description="Basic and acidic residues" evidence="1">
    <location>
        <begin position="210"/>
        <end position="220"/>
    </location>
</feature>
<feature type="compositionally biased region" description="Polar residues" evidence="1">
    <location>
        <begin position="2115"/>
        <end position="2124"/>
    </location>
</feature>
<feature type="compositionally biased region" description="Pro residues" evidence="1">
    <location>
        <begin position="249"/>
        <end position="258"/>
    </location>
</feature>
<accession>A0ABR3Z5D2</accession>
<feature type="compositionally biased region" description="Polar residues" evidence="1">
    <location>
        <begin position="1896"/>
        <end position="1914"/>
    </location>
</feature>
<dbReference type="Proteomes" id="UP001583280">
    <property type="component" value="Unassembled WGS sequence"/>
</dbReference>
<evidence type="ECO:0000259" key="2">
    <source>
        <dbReference type="Pfam" id="PF19050"/>
    </source>
</evidence>